<protein>
    <submittedName>
        <fullName evidence="1">Uncharacterized protein</fullName>
    </submittedName>
</protein>
<reference evidence="1 2" key="1">
    <citation type="submission" date="2024-04" db="EMBL/GenBank/DDBJ databases">
        <title>Phyllosticta paracitricarpa is synonymous to the EU quarantine fungus P. citricarpa based on phylogenomic analyses.</title>
        <authorList>
            <consortium name="Lawrence Berkeley National Laboratory"/>
            <person name="Van Ingen-Buijs V.A."/>
            <person name="Van Westerhoven A.C."/>
            <person name="Haridas S."/>
            <person name="Skiadas P."/>
            <person name="Martin F."/>
            <person name="Groenewald J.Z."/>
            <person name="Crous P.W."/>
            <person name="Seidl M.F."/>
        </authorList>
    </citation>
    <scope>NUCLEOTIDE SEQUENCE [LARGE SCALE GENOMIC DNA]</scope>
    <source>
        <strain evidence="1 2">CBS 122670</strain>
    </source>
</reference>
<dbReference type="PANTHER" id="PTHR33112:SF16">
    <property type="entry name" value="HETEROKARYON INCOMPATIBILITY DOMAIN-CONTAINING PROTEIN"/>
    <property type="match status" value="1"/>
</dbReference>
<proteinExistence type="predicted"/>
<organism evidence="1 2">
    <name type="scientific">Phyllosticta citricarpa</name>
    <dbReference type="NCBI Taxonomy" id="55181"/>
    <lineage>
        <taxon>Eukaryota</taxon>
        <taxon>Fungi</taxon>
        <taxon>Dikarya</taxon>
        <taxon>Ascomycota</taxon>
        <taxon>Pezizomycotina</taxon>
        <taxon>Dothideomycetes</taxon>
        <taxon>Dothideomycetes incertae sedis</taxon>
        <taxon>Botryosphaeriales</taxon>
        <taxon>Phyllostictaceae</taxon>
        <taxon>Phyllosticta</taxon>
    </lineage>
</organism>
<keyword evidence="2" id="KW-1185">Reference proteome</keyword>
<gene>
    <name evidence="1" type="ORF">IWX46DRAFT_266918</name>
</gene>
<dbReference type="PANTHER" id="PTHR33112">
    <property type="entry name" value="DOMAIN PROTEIN, PUTATIVE-RELATED"/>
    <property type="match status" value="1"/>
</dbReference>
<evidence type="ECO:0000313" key="2">
    <source>
        <dbReference type="Proteomes" id="UP001365128"/>
    </source>
</evidence>
<evidence type="ECO:0000313" key="1">
    <source>
        <dbReference type="EMBL" id="KAK7536628.1"/>
    </source>
</evidence>
<comment type="caution">
    <text evidence="1">The sequence shown here is derived from an EMBL/GenBank/DDBJ whole genome shotgun (WGS) entry which is preliminary data.</text>
</comment>
<sequence>MGRIYNHAFVTIVAAAGGDAGYGLHGVSARRPLNNRWKNKWNFVRGNLVPLRGPWYWRGWTFQEDMLSPRALLFQEMMMVLKVNRIKKEAAKEDEADEEKRAFSYQEAVEDYTSRDIGDQRDAINAFTGVCNHYLGVGVHRFGMPLKGFDNAMHWMAWRGNCKRRVSSRGQPLFPSWCWASIRGPIQYPLMDSSIAAIASWAFVGKVHSDSTVSLVTPEPRVEWFRGDSWIKTRDCRQMRAATLACRFHCMPKGPPEVWRIDLAAQNVQQQFKTVWPTYSAFWKACRGINKHSNAQHPPYLDKFSKEQKSIAAARPGRILGVSQVATLTVGSRRGNDKVPEHIRICKGNKCVGIGYLDDSMHERLPGEAEVSFFALTTSGKSELGTIYGPGNVKMKAAHPSTRSDDKWPRNVVSAIAIRETHDGSGVFRRVGFGVISLLAWAKLKRERRSIVLE</sequence>
<dbReference type="Proteomes" id="UP001365128">
    <property type="component" value="Unassembled WGS sequence"/>
</dbReference>
<name>A0ABR1LPI7_9PEZI</name>
<dbReference type="EMBL" id="JBBPDW010000036">
    <property type="protein sequence ID" value="KAK7536628.1"/>
    <property type="molecule type" value="Genomic_DNA"/>
</dbReference>
<accession>A0ABR1LPI7</accession>